<feature type="region of interest" description="Disordered" evidence="5">
    <location>
        <begin position="58"/>
        <end position="86"/>
    </location>
</feature>
<proteinExistence type="inferred from homology"/>
<organism evidence="7 8">
    <name type="scientific">Popillia japonica</name>
    <name type="common">Japanese beetle</name>
    <dbReference type="NCBI Taxonomy" id="7064"/>
    <lineage>
        <taxon>Eukaryota</taxon>
        <taxon>Metazoa</taxon>
        <taxon>Ecdysozoa</taxon>
        <taxon>Arthropoda</taxon>
        <taxon>Hexapoda</taxon>
        <taxon>Insecta</taxon>
        <taxon>Pterygota</taxon>
        <taxon>Neoptera</taxon>
        <taxon>Endopterygota</taxon>
        <taxon>Coleoptera</taxon>
        <taxon>Polyphaga</taxon>
        <taxon>Scarabaeiformia</taxon>
        <taxon>Scarabaeidae</taxon>
        <taxon>Rutelinae</taxon>
        <taxon>Popillia</taxon>
    </lineage>
</organism>
<dbReference type="InterPro" id="IPR002833">
    <property type="entry name" value="PTH2"/>
</dbReference>
<dbReference type="PROSITE" id="PS50030">
    <property type="entry name" value="UBA"/>
    <property type="match status" value="1"/>
</dbReference>
<evidence type="ECO:0000256" key="5">
    <source>
        <dbReference type="SAM" id="MobiDB-lite"/>
    </source>
</evidence>
<comment type="caution">
    <text evidence="7">The sequence shown here is derived from an EMBL/GenBank/DDBJ whole genome shotgun (WGS) entry which is preliminary data.</text>
</comment>
<dbReference type="EMBL" id="JASPKY010000077">
    <property type="protein sequence ID" value="KAK9739205.1"/>
    <property type="molecule type" value="Genomic_DNA"/>
</dbReference>
<dbReference type="Pfam" id="PF22562">
    <property type="entry name" value="UBA_7"/>
    <property type="match status" value="1"/>
</dbReference>
<accession>A0AAW1LZX0</accession>
<protein>
    <recommendedName>
        <fullName evidence="1">peptidyl-tRNA hydrolase</fullName>
        <ecNumber evidence="1">3.1.1.29</ecNumber>
    </recommendedName>
</protein>
<dbReference type="Pfam" id="PF01981">
    <property type="entry name" value="PTH2"/>
    <property type="match status" value="1"/>
</dbReference>
<dbReference type="InterPro" id="IPR023476">
    <property type="entry name" value="Pep_tRNA_hydro_II_dom_sf"/>
</dbReference>
<dbReference type="Gene3D" id="1.10.8.10">
    <property type="entry name" value="DNA helicase RuvA subunit, C-terminal domain"/>
    <property type="match status" value="1"/>
</dbReference>
<sequence length="208" mass="22811">MEQEIEQWRPNENLLEILVTMGITKNAAEIALYYTGNESADAAATFYFDNPDIEGTSLSVIGGSDDKDVKTSPKDEGDDSSEEDDSKNECVTCKMVFVINSALNMGIGKIAAQVAHASLGLYRNLIHDRNMTEELGAWEEYGEKKIVLKGTNDVHLQELQKLATEKNIHSYLVRDAGRTQIPEGSITVLGLFGEENLVNTVSGKLGLL</sequence>
<dbReference type="GO" id="GO:0005829">
    <property type="term" value="C:cytosol"/>
    <property type="evidence" value="ECO:0007669"/>
    <property type="project" value="TreeGrafter"/>
</dbReference>
<comment type="similarity">
    <text evidence="3">Belongs to the PTH2 family.</text>
</comment>
<keyword evidence="2 7" id="KW-0378">Hydrolase</keyword>
<dbReference type="EC" id="3.1.1.29" evidence="1"/>
<reference evidence="7 8" key="1">
    <citation type="journal article" date="2024" name="BMC Genomics">
        <title>De novo assembly and annotation of Popillia japonica's genome with initial clues to its potential as an invasive pest.</title>
        <authorList>
            <person name="Cucini C."/>
            <person name="Boschi S."/>
            <person name="Funari R."/>
            <person name="Cardaioli E."/>
            <person name="Iannotti N."/>
            <person name="Marturano G."/>
            <person name="Paoli F."/>
            <person name="Bruttini M."/>
            <person name="Carapelli A."/>
            <person name="Frati F."/>
            <person name="Nardi F."/>
        </authorList>
    </citation>
    <scope>NUCLEOTIDE SEQUENCE [LARGE SCALE GENOMIC DNA]</scope>
    <source>
        <strain evidence="7">DMR45628</strain>
    </source>
</reference>
<dbReference type="InterPro" id="IPR009060">
    <property type="entry name" value="UBA-like_sf"/>
</dbReference>
<dbReference type="SUPFAM" id="SSF46934">
    <property type="entry name" value="UBA-like"/>
    <property type="match status" value="1"/>
</dbReference>
<dbReference type="Gene3D" id="3.40.1490.10">
    <property type="entry name" value="Bit1"/>
    <property type="match status" value="1"/>
</dbReference>
<gene>
    <name evidence="7" type="ORF">QE152_g9212</name>
</gene>
<dbReference type="CDD" id="cd02430">
    <property type="entry name" value="PTH2"/>
    <property type="match status" value="1"/>
</dbReference>
<evidence type="ECO:0000256" key="3">
    <source>
        <dbReference type="ARBA" id="ARBA00038050"/>
    </source>
</evidence>
<dbReference type="FunFam" id="3.40.1490.10:FF:000002">
    <property type="entry name" value="Peptidyl-tRNA hydrolase 2, mitochondrial"/>
    <property type="match status" value="1"/>
</dbReference>
<keyword evidence="8" id="KW-1185">Reference proteome</keyword>
<dbReference type="GO" id="GO:0004045">
    <property type="term" value="F:peptidyl-tRNA hydrolase activity"/>
    <property type="evidence" value="ECO:0007669"/>
    <property type="project" value="UniProtKB-EC"/>
</dbReference>
<dbReference type="PANTHER" id="PTHR12649:SF29">
    <property type="entry name" value="AMINOACYL-TRNA HYDROLASE"/>
    <property type="match status" value="1"/>
</dbReference>
<dbReference type="Proteomes" id="UP001458880">
    <property type="component" value="Unassembled WGS sequence"/>
</dbReference>
<feature type="compositionally biased region" description="Basic and acidic residues" evidence="5">
    <location>
        <begin position="64"/>
        <end position="75"/>
    </location>
</feature>
<evidence type="ECO:0000256" key="1">
    <source>
        <dbReference type="ARBA" id="ARBA00013260"/>
    </source>
</evidence>
<dbReference type="AlphaFoldDB" id="A0AAW1LZX0"/>
<feature type="domain" description="UBA" evidence="6">
    <location>
        <begin position="9"/>
        <end position="50"/>
    </location>
</feature>
<evidence type="ECO:0000313" key="7">
    <source>
        <dbReference type="EMBL" id="KAK9739205.1"/>
    </source>
</evidence>
<dbReference type="SUPFAM" id="SSF102462">
    <property type="entry name" value="Peptidyl-tRNA hydrolase II"/>
    <property type="match status" value="1"/>
</dbReference>
<feature type="compositionally biased region" description="Acidic residues" evidence="5">
    <location>
        <begin position="76"/>
        <end position="86"/>
    </location>
</feature>
<comment type="catalytic activity">
    <reaction evidence="4">
        <text>an N-acyl-L-alpha-aminoacyl-tRNA + H2O = an N-acyl-L-amino acid + a tRNA + H(+)</text>
        <dbReference type="Rhea" id="RHEA:54448"/>
        <dbReference type="Rhea" id="RHEA-COMP:10123"/>
        <dbReference type="Rhea" id="RHEA-COMP:13883"/>
        <dbReference type="ChEBI" id="CHEBI:15377"/>
        <dbReference type="ChEBI" id="CHEBI:15378"/>
        <dbReference type="ChEBI" id="CHEBI:59874"/>
        <dbReference type="ChEBI" id="CHEBI:78442"/>
        <dbReference type="ChEBI" id="CHEBI:138191"/>
        <dbReference type="EC" id="3.1.1.29"/>
    </reaction>
</comment>
<dbReference type="NCBIfam" id="TIGR00283">
    <property type="entry name" value="arch_pth2"/>
    <property type="match status" value="1"/>
</dbReference>
<evidence type="ECO:0000259" key="6">
    <source>
        <dbReference type="PROSITE" id="PS50030"/>
    </source>
</evidence>
<name>A0AAW1LZX0_POPJA</name>
<evidence type="ECO:0000256" key="4">
    <source>
        <dbReference type="ARBA" id="ARBA00048707"/>
    </source>
</evidence>
<evidence type="ECO:0000313" key="8">
    <source>
        <dbReference type="Proteomes" id="UP001458880"/>
    </source>
</evidence>
<dbReference type="CDD" id="cd14296">
    <property type="entry name" value="UBA1_scUBP14_like"/>
    <property type="match status" value="1"/>
</dbReference>
<dbReference type="InterPro" id="IPR015940">
    <property type="entry name" value="UBA"/>
</dbReference>
<dbReference type="PANTHER" id="PTHR12649">
    <property type="entry name" value="PEPTIDYL-TRNA HYDROLASE 2"/>
    <property type="match status" value="1"/>
</dbReference>
<evidence type="ECO:0000256" key="2">
    <source>
        <dbReference type="ARBA" id="ARBA00022801"/>
    </source>
</evidence>